<evidence type="ECO:0000256" key="6">
    <source>
        <dbReference type="ARBA" id="ARBA00023136"/>
    </source>
</evidence>
<evidence type="ECO:0000256" key="2">
    <source>
        <dbReference type="ARBA" id="ARBA00022448"/>
    </source>
</evidence>
<keyword evidence="9" id="KW-1185">Reference proteome</keyword>
<dbReference type="InterPro" id="IPR003439">
    <property type="entry name" value="ABC_transporter-like_ATP-bd"/>
</dbReference>
<dbReference type="GO" id="GO:0005524">
    <property type="term" value="F:ATP binding"/>
    <property type="evidence" value="ECO:0007669"/>
    <property type="project" value="UniProtKB-KW"/>
</dbReference>
<evidence type="ECO:0000256" key="3">
    <source>
        <dbReference type="ARBA" id="ARBA00022475"/>
    </source>
</evidence>
<evidence type="ECO:0000256" key="1">
    <source>
        <dbReference type="ARBA" id="ARBA00004202"/>
    </source>
</evidence>
<dbReference type="GO" id="GO:0016887">
    <property type="term" value="F:ATP hydrolysis activity"/>
    <property type="evidence" value="ECO:0007669"/>
    <property type="project" value="InterPro"/>
</dbReference>
<dbReference type="PANTHER" id="PTHR42788">
    <property type="entry name" value="TAURINE IMPORT ATP-BINDING PROTEIN-RELATED"/>
    <property type="match status" value="1"/>
</dbReference>
<name>A0A1I3BAZ1_9LACT</name>
<keyword evidence="3" id="KW-1003">Cell membrane</keyword>
<dbReference type="InterPro" id="IPR027417">
    <property type="entry name" value="P-loop_NTPase"/>
</dbReference>
<protein>
    <submittedName>
        <fullName evidence="8">Putative ABC transport system ATP-binding protein</fullName>
    </submittedName>
</protein>
<dbReference type="InterPro" id="IPR017871">
    <property type="entry name" value="ABC_transporter-like_CS"/>
</dbReference>
<sequence length="264" mass="29198">MSVNTILDIQGLSKTYQQKTLNEHQVLKELSFQVNKGDFITVIGGNGSGKSSLLNAIAGSSIPDKGKILLSGKDITRLKEEQRADQIGRVFQDPLMGTAPRMTVAENLAIAFRRGKKRRFRRGITANEKELYMDLLAKLGLGLERRLDSEMGLLSGGQRQAITLLMATMKKPAILLLDEHTAALDPKTAQTILSLTSQRIKEEKLTALMITHNMQDALTYGNRLLMLDSGKIVMDLSQEEKESLTAESLILLFQQHSLGFDLSS</sequence>
<dbReference type="PANTHER" id="PTHR42788:SF7">
    <property type="entry name" value="NITRATE ABC TRANSPORTER ATP-BINDING PROTEIN"/>
    <property type="match status" value="1"/>
</dbReference>
<accession>A0A1I3BAZ1</accession>
<dbReference type="SUPFAM" id="SSF52540">
    <property type="entry name" value="P-loop containing nucleoside triphosphate hydrolases"/>
    <property type="match status" value="1"/>
</dbReference>
<comment type="subcellular location">
    <subcellularLocation>
        <location evidence="1">Cell membrane</location>
        <topology evidence="1">Peripheral membrane protein</topology>
    </subcellularLocation>
</comment>
<evidence type="ECO:0000256" key="4">
    <source>
        <dbReference type="ARBA" id="ARBA00022741"/>
    </source>
</evidence>
<dbReference type="Proteomes" id="UP000198668">
    <property type="component" value="Unassembled WGS sequence"/>
</dbReference>
<dbReference type="GO" id="GO:0005886">
    <property type="term" value="C:plasma membrane"/>
    <property type="evidence" value="ECO:0007669"/>
    <property type="project" value="UniProtKB-SubCell"/>
</dbReference>
<evidence type="ECO:0000259" key="7">
    <source>
        <dbReference type="PROSITE" id="PS50893"/>
    </source>
</evidence>
<dbReference type="EMBL" id="FOQE01000005">
    <property type="protein sequence ID" value="SFH59487.1"/>
    <property type="molecule type" value="Genomic_DNA"/>
</dbReference>
<keyword evidence="5 8" id="KW-0067">ATP-binding</keyword>
<dbReference type="PROSITE" id="PS50893">
    <property type="entry name" value="ABC_TRANSPORTER_2"/>
    <property type="match status" value="1"/>
</dbReference>
<dbReference type="Pfam" id="PF00005">
    <property type="entry name" value="ABC_tran"/>
    <property type="match status" value="1"/>
</dbReference>
<gene>
    <name evidence="8" type="ORF">SAMN04489868_10550</name>
</gene>
<reference evidence="8 9" key="1">
    <citation type="submission" date="2016-10" db="EMBL/GenBank/DDBJ databases">
        <authorList>
            <person name="de Groot N.N."/>
        </authorList>
    </citation>
    <scope>NUCLEOTIDE SEQUENCE [LARGE SCALE GENOMIC DNA]</scope>
    <source>
        <strain evidence="8 9">DSM 27630</strain>
    </source>
</reference>
<dbReference type="InterPro" id="IPR050166">
    <property type="entry name" value="ABC_transporter_ATP-bind"/>
</dbReference>
<dbReference type="AlphaFoldDB" id="A0A1I3BAZ1"/>
<keyword evidence="2" id="KW-0813">Transport</keyword>
<evidence type="ECO:0000256" key="5">
    <source>
        <dbReference type="ARBA" id="ARBA00022840"/>
    </source>
</evidence>
<proteinExistence type="predicted"/>
<dbReference type="Gene3D" id="3.40.50.300">
    <property type="entry name" value="P-loop containing nucleotide triphosphate hydrolases"/>
    <property type="match status" value="1"/>
</dbReference>
<evidence type="ECO:0000313" key="8">
    <source>
        <dbReference type="EMBL" id="SFH59487.1"/>
    </source>
</evidence>
<feature type="domain" description="ABC transporter" evidence="7">
    <location>
        <begin position="7"/>
        <end position="254"/>
    </location>
</feature>
<dbReference type="OrthoDB" id="9776369at2"/>
<keyword evidence="6" id="KW-0472">Membrane</keyword>
<dbReference type="InterPro" id="IPR003593">
    <property type="entry name" value="AAA+_ATPase"/>
</dbReference>
<dbReference type="RefSeq" id="WP_092091378.1">
    <property type="nucleotide sequence ID" value="NZ_FOQE01000005.1"/>
</dbReference>
<dbReference type="PROSITE" id="PS00211">
    <property type="entry name" value="ABC_TRANSPORTER_1"/>
    <property type="match status" value="1"/>
</dbReference>
<evidence type="ECO:0000313" key="9">
    <source>
        <dbReference type="Proteomes" id="UP000198668"/>
    </source>
</evidence>
<keyword evidence="4" id="KW-0547">Nucleotide-binding</keyword>
<dbReference type="SMART" id="SM00382">
    <property type="entry name" value="AAA"/>
    <property type="match status" value="1"/>
</dbReference>
<organism evidence="8 9">
    <name type="scientific">Pisciglobus halotolerans</name>
    <dbReference type="NCBI Taxonomy" id="745365"/>
    <lineage>
        <taxon>Bacteria</taxon>
        <taxon>Bacillati</taxon>
        <taxon>Bacillota</taxon>
        <taxon>Bacilli</taxon>
        <taxon>Lactobacillales</taxon>
        <taxon>Carnobacteriaceae</taxon>
    </lineage>
</organism>